<keyword evidence="8" id="KW-1185">Reference proteome</keyword>
<feature type="transmembrane region" description="Helical" evidence="6">
    <location>
        <begin position="84"/>
        <end position="103"/>
    </location>
</feature>
<protein>
    <recommendedName>
        <fullName evidence="6">Gustatory receptor</fullName>
    </recommendedName>
</protein>
<comment type="similarity">
    <text evidence="6">Belongs to the insect chemoreceptor superfamily. Gustatory receptor (GR) family.</text>
</comment>
<dbReference type="GO" id="GO:0005886">
    <property type="term" value="C:plasma membrane"/>
    <property type="evidence" value="ECO:0007669"/>
    <property type="project" value="UniProtKB-SubCell"/>
</dbReference>
<evidence type="ECO:0000313" key="7">
    <source>
        <dbReference type="EMBL" id="KAK0167780.1"/>
    </source>
</evidence>
<comment type="function">
    <text evidence="6">Gustatory receptor which mediates acceptance or avoidance behavior, depending on its substrates.</text>
</comment>
<dbReference type="EMBL" id="JAQQBR010001831">
    <property type="protein sequence ID" value="KAK0167780.1"/>
    <property type="molecule type" value="Genomic_DNA"/>
</dbReference>
<accession>A0AA39FE10</accession>
<evidence type="ECO:0000313" key="8">
    <source>
        <dbReference type="Proteomes" id="UP001168972"/>
    </source>
</evidence>
<evidence type="ECO:0000256" key="1">
    <source>
        <dbReference type="ARBA" id="ARBA00004651"/>
    </source>
</evidence>
<comment type="subcellular location">
    <subcellularLocation>
        <location evidence="1 6">Cell membrane</location>
        <topology evidence="1 6">Multi-pass membrane protein</topology>
    </subcellularLocation>
</comment>
<evidence type="ECO:0000256" key="3">
    <source>
        <dbReference type="ARBA" id="ARBA00022692"/>
    </source>
</evidence>
<keyword evidence="6" id="KW-0675">Receptor</keyword>
<keyword evidence="4 6" id="KW-1133">Transmembrane helix</keyword>
<keyword evidence="6" id="KW-0807">Transducer</keyword>
<feature type="transmembrane region" description="Helical" evidence="6">
    <location>
        <begin position="199"/>
        <end position="223"/>
    </location>
</feature>
<keyword evidence="3 6" id="KW-0812">Transmembrane</keyword>
<comment type="caution">
    <text evidence="6">Lacks conserved residue(s) required for the propagation of feature annotation.</text>
</comment>
<organism evidence="7 8">
    <name type="scientific">Microctonus hyperodae</name>
    <name type="common">Parasitoid wasp</name>
    <dbReference type="NCBI Taxonomy" id="165561"/>
    <lineage>
        <taxon>Eukaryota</taxon>
        <taxon>Metazoa</taxon>
        <taxon>Ecdysozoa</taxon>
        <taxon>Arthropoda</taxon>
        <taxon>Hexapoda</taxon>
        <taxon>Insecta</taxon>
        <taxon>Pterygota</taxon>
        <taxon>Neoptera</taxon>
        <taxon>Endopterygota</taxon>
        <taxon>Hymenoptera</taxon>
        <taxon>Apocrita</taxon>
        <taxon>Ichneumonoidea</taxon>
        <taxon>Braconidae</taxon>
        <taxon>Euphorinae</taxon>
        <taxon>Microctonus</taxon>
    </lineage>
</organism>
<feature type="transmembrane region" description="Helical" evidence="6">
    <location>
        <begin position="243"/>
        <end position="264"/>
    </location>
</feature>
<dbReference type="Pfam" id="PF08395">
    <property type="entry name" value="7tm_7"/>
    <property type="match status" value="1"/>
</dbReference>
<feature type="transmembrane region" description="Helical" evidence="6">
    <location>
        <begin position="384"/>
        <end position="405"/>
    </location>
</feature>
<name>A0AA39FE10_MICHY</name>
<keyword evidence="2 6" id="KW-1003">Cell membrane</keyword>
<dbReference type="GO" id="GO:0050909">
    <property type="term" value="P:sensory perception of taste"/>
    <property type="evidence" value="ECO:0007669"/>
    <property type="project" value="InterPro"/>
</dbReference>
<feature type="transmembrane region" description="Helical" evidence="6">
    <location>
        <begin position="425"/>
        <end position="446"/>
    </location>
</feature>
<feature type="transmembrane region" description="Helical" evidence="6">
    <location>
        <begin position="109"/>
        <end position="136"/>
    </location>
</feature>
<reference evidence="7" key="1">
    <citation type="journal article" date="2023" name="bioRxiv">
        <title>Scaffold-level genome assemblies of two parasitoid biocontrol wasps reveal the parthenogenesis mechanism and an associated novel virus.</title>
        <authorList>
            <person name="Inwood S."/>
            <person name="Skelly J."/>
            <person name="Guhlin J."/>
            <person name="Harrop T."/>
            <person name="Goldson S."/>
            <person name="Dearden P."/>
        </authorList>
    </citation>
    <scope>NUCLEOTIDE SEQUENCE</scope>
    <source>
        <strain evidence="7">Lincoln</strain>
        <tissue evidence="7">Whole body</tissue>
    </source>
</reference>
<comment type="caution">
    <text evidence="7">The sequence shown here is derived from an EMBL/GenBank/DDBJ whole genome shotgun (WGS) entry which is preliminary data.</text>
</comment>
<evidence type="ECO:0000256" key="4">
    <source>
        <dbReference type="ARBA" id="ARBA00022989"/>
    </source>
</evidence>
<proteinExistence type="inferred from homology"/>
<reference evidence="7" key="2">
    <citation type="submission" date="2023-03" db="EMBL/GenBank/DDBJ databases">
        <authorList>
            <person name="Inwood S.N."/>
            <person name="Skelly J.G."/>
            <person name="Guhlin J."/>
            <person name="Harrop T.W.R."/>
            <person name="Goldson S.G."/>
            <person name="Dearden P.K."/>
        </authorList>
    </citation>
    <scope>NUCLEOTIDE SEQUENCE</scope>
    <source>
        <strain evidence="7">Lincoln</strain>
        <tissue evidence="7">Whole body</tissue>
    </source>
</reference>
<gene>
    <name evidence="7" type="ORF">PV327_001644</name>
</gene>
<evidence type="ECO:0000256" key="6">
    <source>
        <dbReference type="RuleBase" id="RU363108"/>
    </source>
</evidence>
<dbReference type="AlphaFoldDB" id="A0AA39FE10"/>
<dbReference type="Proteomes" id="UP001168972">
    <property type="component" value="Unassembled WGS sequence"/>
</dbReference>
<evidence type="ECO:0000256" key="5">
    <source>
        <dbReference type="ARBA" id="ARBA00023136"/>
    </source>
</evidence>
<keyword evidence="5 6" id="KW-0472">Membrane</keyword>
<sequence>MCLYLPTLHNENILNTSKIKISYEIGLSFFANGGAMIITLVYSCNQEILINVFNRLVHLETILTNEFNHSFQVQELLSAKCHQIMAITIHIIINIVLLISELIRYNAHQFFYVVRLALPGFFIGSMIIQYTLIIIFMKNKFRYLNELLLSSENPIKQLQVDSSVNNIRASLENKLLNDFKIIRKAQRVLYEVSWDLIEFYSLPVLLAIAIAFIQLVYHCYFFVSPLLKTSEFPPPVIIINDIMWIMKDVFPIIVLTTTISQFIIEMQRTSQIIYKIMATSALQMGIKYEFEQFSVELLHRDIFFNACGLFSLDNSLLKSVKNFYYVNKLCSLIANPVEDNRLNSIFIIVSSVSHQDSFEDFIIMRNAHRELCEISFSFVNIMSFPVLLAISAVSIDLVYGSFNFVSLYTFPETFAQTLNFIDGTAWLIMDISPIVVLTISITQIIAEMKRTSKIIYKNIEKLGQREMRYEVWMLY</sequence>
<dbReference type="InterPro" id="IPR013604">
    <property type="entry name" value="7TM_chemorcpt"/>
</dbReference>
<dbReference type="GO" id="GO:0007165">
    <property type="term" value="P:signal transduction"/>
    <property type="evidence" value="ECO:0007669"/>
    <property type="project" value="UniProtKB-KW"/>
</dbReference>
<evidence type="ECO:0000256" key="2">
    <source>
        <dbReference type="ARBA" id="ARBA00022475"/>
    </source>
</evidence>